<evidence type="ECO:0000256" key="4">
    <source>
        <dbReference type="ARBA" id="ARBA00022475"/>
    </source>
</evidence>
<dbReference type="GO" id="GO:0005304">
    <property type="term" value="F:L-valine transmembrane transporter activity"/>
    <property type="evidence" value="ECO:0007669"/>
    <property type="project" value="TreeGrafter"/>
</dbReference>
<evidence type="ECO:0000313" key="10">
    <source>
        <dbReference type="EMBL" id="SEV83026.1"/>
    </source>
</evidence>
<evidence type="ECO:0000256" key="3">
    <source>
        <dbReference type="ARBA" id="ARBA00022448"/>
    </source>
</evidence>
<dbReference type="PANTHER" id="PTHR30588">
    <property type="entry name" value="BRANCHED-CHAIN AMINO ACID TRANSPORT SYSTEM 2 CARRIER PROTEIN"/>
    <property type="match status" value="1"/>
</dbReference>
<dbReference type="OrthoDB" id="9783920at2"/>
<feature type="transmembrane region" description="Helical" evidence="9">
    <location>
        <begin position="9"/>
        <end position="28"/>
    </location>
</feature>
<feature type="transmembrane region" description="Helical" evidence="9">
    <location>
        <begin position="195"/>
        <end position="214"/>
    </location>
</feature>
<feature type="transmembrane region" description="Helical" evidence="9">
    <location>
        <begin position="117"/>
        <end position="138"/>
    </location>
</feature>
<dbReference type="AlphaFoldDB" id="A0A662Z0Q8"/>
<evidence type="ECO:0000256" key="1">
    <source>
        <dbReference type="ARBA" id="ARBA00004651"/>
    </source>
</evidence>
<feature type="transmembrane region" description="Helical" evidence="9">
    <location>
        <begin position="40"/>
        <end position="64"/>
    </location>
</feature>
<evidence type="ECO:0000256" key="8">
    <source>
        <dbReference type="ARBA" id="ARBA00023136"/>
    </source>
</evidence>
<dbReference type="GO" id="GO:0015188">
    <property type="term" value="F:L-isoleucine transmembrane transporter activity"/>
    <property type="evidence" value="ECO:0007669"/>
    <property type="project" value="TreeGrafter"/>
</dbReference>
<dbReference type="PANTHER" id="PTHR30588:SF7">
    <property type="entry name" value="BRANCHED-CHAIN AMINO ACID CARRIER PROTEIN SAOUHSC_01411-RELATED"/>
    <property type="match status" value="1"/>
</dbReference>
<feature type="transmembrane region" description="Helical" evidence="9">
    <location>
        <begin position="414"/>
        <end position="431"/>
    </location>
</feature>
<keyword evidence="3 9" id="KW-0813">Transport</keyword>
<feature type="transmembrane region" description="Helical" evidence="9">
    <location>
        <begin position="377"/>
        <end position="394"/>
    </location>
</feature>
<dbReference type="RefSeq" id="WP_091473227.1">
    <property type="nucleotide sequence ID" value="NZ_FOIT01000001.1"/>
</dbReference>
<evidence type="ECO:0000313" key="11">
    <source>
        <dbReference type="Proteomes" id="UP000243605"/>
    </source>
</evidence>
<reference evidence="10 11" key="1">
    <citation type="submission" date="2016-10" db="EMBL/GenBank/DDBJ databases">
        <authorList>
            <person name="Varghese N."/>
            <person name="Submissions S."/>
        </authorList>
    </citation>
    <scope>NUCLEOTIDE SEQUENCE [LARGE SCALE GENOMIC DNA]</scope>
    <source>
        <strain evidence="10 11">IBRC-M10081</strain>
    </source>
</reference>
<feature type="transmembrane region" description="Helical" evidence="9">
    <location>
        <begin position="279"/>
        <end position="306"/>
    </location>
</feature>
<comment type="similarity">
    <text evidence="2 9">Belongs to the branched chain amino acid transporter family.</text>
</comment>
<evidence type="ECO:0000256" key="5">
    <source>
        <dbReference type="ARBA" id="ARBA00022692"/>
    </source>
</evidence>
<dbReference type="GO" id="GO:0015820">
    <property type="term" value="P:L-leucine transport"/>
    <property type="evidence" value="ECO:0007669"/>
    <property type="project" value="TreeGrafter"/>
</dbReference>
<comment type="function">
    <text evidence="9">Component of the transport system for branched-chain amino acids.</text>
</comment>
<keyword evidence="4" id="KW-1003">Cell membrane</keyword>
<feature type="transmembrane region" description="Helical" evidence="9">
    <location>
        <begin position="347"/>
        <end position="370"/>
    </location>
</feature>
<proteinExistence type="inferred from homology"/>
<feature type="transmembrane region" description="Helical" evidence="9">
    <location>
        <begin position="318"/>
        <end position="335"/>
    </location>
</feature>
<keyword evidence="8 9" id="KW-0472">Membrane</keyword>
<name>A0A662Z0Q8_9STAP</name>
<comment type="subcellular location">
    <subcellularLocation>
        <location evidence="1 9">Cell membrane</location>
        <topology evidence="1 9">Multi-pass membrane protein</topology>
    </subcellularLocation>
</comment>
<dbReference type="Proteomes" id="UP000243605">
    <property type="component" value="Unassembled WGS sequence"/>
</dbReference>
<dbReference type="GO" id="GO:0015818">
    <property type="term" value="P:isoleucine transport"/>
    <property type="evidence" value="ECO:0007669"/>
    <property type="project" value="TreeGrafter"/>
</dbReference>
<dbReference type="Pfam" id="PF05525">
    <property type="entry name" value="Branch_AA_trans"/>
    <property type="match status" value="1"/>
</dbReference>
<protein>
    <recommendedName>
        <fullName evidence="9">Branched-chain amino acid transport system carrier protein</fullName>
    </recommendedName>
</protein>
<sequence length="451" mass="49428">MTKVSTKTTIIVGFMLFAMFFGAGNLIFPPALGLVSGEYFWITVFAFILTGVGLPILATIVGSLSKSGYKDLLKNIHPAYALVFMIVLYLVIGPLFAIPRTATVSYEMSILPFLDGASQLTLLLFSFVFFLASFIVALYPGKITSSIGKYLTPILLTVIIIFIIGGFVAYWGNDYMVIDDLLDGNYFGYGFTEGYLTLDAIAAMAFSVIVITSLKKYGVSTQRDLLTSTIKSGTVALILLGTIYVSLAWIGNNVVLDRTSFEEGTNLGTYVLTFVSGDIFGAFGTVLLGLVVLSACLTTSIGLIVAVSEYFNEIFPKISYKVFVILTTIVSFGLANQGLEQIIETSLPVLFFIYPLAISSILLLLLTFFVKSPKLSIQLSILFVFLITVVTFIHRQEWVELSFVESIPFYAQQLEWLLFAVAGYLIGYFAGDKSNPVDFGEKEPLEEPTNS</sequence>
<dbReference type="InterPro" id="IPR004685">
    <property type="entry name" value="Brnchd-chn_aa_trnsp_Livcs"/>
</dbReference>
<keyword evidence="11" id="KW-1185">Reference proteome</keyword>
<feature type="transmembrane region" description="Helical" evidence="9">
    <location>
        <begin position="150"/>
        <end position="172"/>
    </location>
</feature>
<feature type="transmembrane region" description="Helical" evidence="9">
    <location>
        <begin position="234"/>
        <end position="251"/>
    </location>
</feature>
<dbReference type="GO" id="GO:0005886">
    <property type="term" value="C:plasma membrane"/>
    <property type="evidence" value="ECO:0007669"/>
    <property type="project" value="UniProtKB-SubCell"/>
</dbReference>
<keyword evidence="7 9" id="KW-1133">Transmembrane helix</keyword>
<organism evidence="10 11">
    <name type="scientific">Aliicoccus persicus</name>
    <dbReference type="NCBI Taxonomy" id="930138"/>
    <lineage>
        <taxon>Bacteria</taxon>
        <taxon>Bacillati</taxon>
        <taxon>Bacillota</taxon>
        <taxon>Bacilli</taxon>
        <taxon>Bacillales</taxon>
        <taxon>Staphylococcaceae</taxon>
        <taxon>Aliicoccus</taxon>
    </lineage>
</organism>
<dbReference type="NCBIfam" id="TIGR00796">
    <property type="entry name" value="livcs"/>
    <property type="match status" value="1"/>
</dbReference>
<evidence type="ECO:0000256" key="2">
    <source>
        <dbReference type="ARBA" id="ARBA00008540"/>
    </source>
</evidence>
<dbReference type="EMBL" id="FOIT01000001">
    <property type="protein sequence ID" value="SEV83026.1"/>
    <property type="molecule type" value="Genomic_DNA"/>
</dbReference>
<gene>
    <name evidence="10" type="ORF">SAMN05192557_0306</name>
</gene>
<keyword evidence="6 9" id="KW-0029">Amino-acid transport</keyword>
<dbReference type="GO" id="GO:0015190">
    <property type="term" value="F:L-leucine transmembrane transporter activity"/>
    <property type="evidence" value="ECO:0007669"/>
    <property type="project" value="TreeGrafter"/>
</dbReference>
<evidence type="ECO:0000256" key="6">
    <source>
        <dbReference type="ARBA" id="ARBA00022970"/>
    </source>
</evidence>
<evidence type="ECO:0000256" key="7">
    <source>
        <dbReference type="ARBA" id="ARBA00022989"/>
    </source>
</evidence>
<feature type="transmembrane region" description="Helical" evidence="9">
    <location>
        <begin position="76"/>
        <end position="97"/>
    </location>
</feature>
<accession>A0A662Z0Q8</accession>
<keyword evidence="5 9" id="KW-0812">Transmembrane</keyword>
<evidence type="ECO:0000256" key="9">
    <source>
        <dbReference type="RuleBase" id="RU362122"/>
    </source>
</evidence>